<feature type="compositionally biased region" description="Polar residues" evidence="3">
    <location>
        <begin position="221"/>
        <end position="237"/>
    </location>
</feature>
<dbReference type="Gene3D" id="2.120.10.80">
    <property type="entry name" value="Kelch-type beta propeller"/>
    <property type="match status" value="2"/>
</dbReference>
<gene>
    <name evidence="4" type="ORF">PDIGIT_LOCUS13234</name>
</gene>
<dbReference type="PANTHER" id="PTHR47435">
    <property type="entry name" value="KELCH REPEAT PROTEIN (AFU_ORTHOLOGUE AFUA_5G12780)"/>
    <property type="match status" value="1"/>
</dbReference>
<reference evidence="4" key="1">
    <citation type="submission" date="2023-01" db="EMBL/GenBank/DDBJ databases">
        <authorList>
            <person name="Van Ghelder C."/>
            <person name="Rancurel C."/>
        </authorList>
    </citation>
    <scope>NUCLEOTIDE SEQUENCE</scope>
    <source>
        <strain evidence="4">CNCM I-4278</strain>
    </source>
</reference>
<evidence type="ECO:0000256" key="2">
    <source>
        <dbReference type="ARBA" id="ARBA00023004"/>
    </source>
</evidence>
<proteinExistence type="predicted"/>
<feature type="compositionally biased region" description="Polar residues" evidence="3">
    <location>
        <begin position="370"/>
        <end position="398"/>
    </location>
</feature>
<dbReference type="OrthoDB" id="10250130at2759"/>
<dbReference type="AlphaFoldDB" id="A0A9W4UPS5"/>
<organism evidence="4 5">
    <name type="scientific">Periconia digitata</name>
    <dbReference type="NCBI Taxonomy" id="1303443"/>
    <lineage>
        <taxon>Eukaryota</taxon>
        <taxon>Fungi</taxon>
        <taxon>Dikarya</taxon>
        <taxon>Ascomycota</taxon>
        <taxon>Pezizomycotina</taxon>
        <taxon>Dothideomycetes</taxon>
        <taxon>Pleosporomycetidae</taxon>
        <taxon>Pleosporales</taxon>
        <taxon>Massarineae</taxon>
        <taxon>Periconiaceae</taxon>
        <taxon>Periconia</taxon>
    </lineage>
</organism>
<dbReference type="InterPro" id="IPR006652">
    <property type="entry name" value="Kelch_1"/>
</dbReference>
<dbReference type="PANTHER" id="PTHR47435:SF4">
    <property type="entry name" value="KELCH REPEAT PROTEIN (AFU_ORTHOLOGUE AFUA_5G12780)"/>
    <property type="match status" value="1"/>
</dbReference>
<keyword evidence="5" id="KW-1185">Reference proteome</keyword>
<feature type="region of interest" description="Disordered" evidence="3">
    <location>
        <begin position="220"/>
        <end position="260"/>
    </location>
</feature>
<dbReference type="SUPFAM" id="SSF117281">
    <property type="entry name" value="Kelch motif"/>
    <property type="match status" value="1"/>
</dbReference>
<keyword evidence="1" id="KW-0677">Repeat</keyword>
<dbReference type="GO" id="GO:0019760">
    <property type="term" value="P:glucosinolate metabolic process"/>
    <property type="evidence" value="ECO:0007669"/>
    <property type="project" value="UniProtKB-ARBA"/>
</dbReference>
<accession>A0A9W4UPS5</accession>
<evidence type="ECO:0000313" key="5">
    <source>
        <dbReference type="Proteomes" id="UP001152607"/>
    </source>
</evidence>
<evidence type="ECO:0000256" key="3">
    <source>
        <dbReference type="SAM" id="MobiDB-lite"/>
    </source>
</evidence>
<feature type="region of interest" description="Disordered" evidence="3">
    <location>
        <begin position="367"/>
        <end position="398"/>
    </location>
</feature>
<dbReference type="InterPro" id="IPR015915">
    <property type="entry name" value="Kelch-typ_b-propeller"/>
</dbReference>
<name>A0A9W4UPS5_9PLEO</name>
<keyword evidence="2" id="KW-0408">Iron</keyword>
<protein>
    <recommendedName>
        <fullName evidence="6">Galactose oxidase</fullName>
    </recommendedName>
</protein>
<evidence type="ECO:0000313" key="4">
    <source>
        <dbReference type="EMBL" id="CAI6340066.1"/>
    </source>
</evidence>
<dbReference type="Pfam" id="PF24681">
    <property type="entry name" value="Kelch_KLHDC2_KLHL20_DRC7"/>
    <property type="match status" value="1"/>
</dbReference>
<comment type="caution">
    <text evidence="4">The sequence shown here is derived from an EMBL/GenBank/DDBJ whole genome shotgun (WGS) entry which is preliminary data.</text>
</comment>
<dbReference type="Proteomes" id="UP001152607">
    <property type="component" value="Unassembled WGS sequence"/>
</dbReference>
<evidence type="ECO:0008006" key="6">
    <source>
        <dbReference type="Google" id="ProtNLM"/>
    </source>
</evidence>
<evidence type="ECO:0000256" key="1">
    <source>
        <dbReference type="ARBA" id="ARBA00022737"/>
    </source>
</evidence>
<dbReference type="Pfam" id="PF01344">
    <property type="entry name" value="Kelch_1"/>
    <property type="match status" value="1"/>
</dbReference>
<dbReference type="EMBL" id="CAOQHR010000010">
    <property type="protein sequence ID" value="CAI6340066.1"/>
    <property type="molecule type" value="Genomic_DNA"/>
</dbReference>
<sequence length="527" mass="55773">MTLTSFLVPTVPLPTASFSYSQQLSKYSAPLYNVALLYTSVFYTWNFQFIPISRSFRPGNTSKSFCIIMEAGAAGALYAVENVLYGAAAAIKGITHPTLPLRASLTHITSVPLPRAHHTVSVVKGRAYVFGGEVAPNELADNDMSVIILPSSGVLDADYTTIKARAENPDGPVPAPRKGHTSAVIGDSIYVYGGEGVESENGRVWVYHTIRNKWSFLDPSPETNSPVHRTGHATVSSEFPGPQDITFQEKAPQQPTDPADAVPEPANADTWGTIFVIGGKNPHTGDLLKDALAFDVKTRTWSNIPTPSGSSLLGTSLGIVGNRLYSFGGKSALKETSDIEALDVSSLWTHAEDGTVPLTSGWAWEHLGGPSTSAQEASTKPSPSNAATPSSRYNAGLTGVTTGQGRDYLLLVGGASPAPSSNTTLLDDIWVYQIASEKGSAAAAKDSIRSGLKRDTHEGHWAEVGYRYVDATGEEENLGEHVKGVGPRSGFALARGTEVDGASVVVWGGADADGRVLGDGWLVTVEM</sequence>